<keyword evidence="2" id="KW-1185">Reference proteome</keyword>
<dbReference type="KEGG" id="snep:Enr13x_67450"/>
<name>A0A518I1A3_9BACT</name>
<dbReference type="OrthoDB" id="9825727at2"/>
<evidence type="ECO:0000313" key="1">
    <source>
        <dbReference type="EMBL" id="QDV46836.1"/>
    </source>
</evidence>
<proteinExistence type="predicted"/>
<dbReference type="EMBL" id="CP037423">
    <property type="protein sequence ID" value="QDV46836.1"/>
    <property type="molecule type" value="Genomic_DNA"/>
</dbReference>
<evidence type="ECO:0008006" key="3">
    <source>
        <dbReference type="Google" id="ProtNLM"/>
    </source>
</evidence>
<protein>
    <recommendedName>
        <fullName evidence="3">DUF4303 domain-containing protein</fullName>
    </recommendedName>
</protein>
<dbReference type="AlphaFoldDB" id="A0A518I1A3"/>
<accession>A0A518I1A3</accession>
<organism evidence="1 2">
    <name type="scientific">Stieleria neptunia</name>
    <dbReference type="NCBI Taxonomy" id="2527979"/>
    <lineage>
        <taxon>Bacteria</taxon>
        <taxon>Pseudomonadati</taxon>
        <taxon>Planctomycetota</taxon>
        <taxon>Planctomycetia</taxon>
        <taxon>Pirellulales</taxon>
        <taxon>Pirellulaceae</taxon>
        <taxon>Stieleria</taxon>
    </lineage>
</organism>
<dbReference type="Proteomes" id="UP000319004">
    <property type="component" value="Chromosome"/>
</dbReference>
<gene>
    <name evidence="1" type="ORF">Enr13x_67450</name>
</gene>
<sequence length="170" mass="18810">MASVDPSGDIVQWQRILHQELVSHLKDLRSDPAVCGFALELPSDFSNDGIISRIAKNPKVPSELDNIPSLDGWEYVPNGRTFGLSCEGLETMYRKYDEPLEDEQFYSKFGNAIYDACLSVMHECVASSEFGDILVRLLTLSDDEHPILGKAVEILNAPSSQPIAKKVLLG</sequence>
<evidence type="ECO:0000313" key="2">
    <source>
        <dbReference type="Proteomes" id="UP000319004"/>
    </source>
</evidence>
<reference evidence="1 2" key="1">
    <citation type="submission" date="2019-03" db="EMBL/GenBank/DDBJ databases">
        <title>Deep-cultivation of Planctomycetes and their phenomic and genomic characterization uncovers novel biology.</title>
        <authorList>
            <person name="Wiegand S."/>
            <person name="Jogler M."/>
            <person name="Boedeker C."/>
            <person name="Pinto D."/>
            <person name="Vollmers J."/>
            <person name="Rivas-Marin E."/>
            <person name="Kohn T."/>
            <person name="Peeters S.H."/>
            <person name="Heuer A."/>
            <person name="Rast P."/>
            <person name="Oberbeckmann S."/>
            <person name="Bunk B."/>
            <person name="Jeske O."/>
            <person name="Meyerdierks A."/>
            <person name="Storesund J.E."/>
            <person name="Kallscheuer N."/>
            <person name="Luecker S."/>
            <person name="Lage O.M."/>
            <person name="Pohl T."/>
            <person name="Merkel B.J."/>
            <person name="Hornburger P."/>
            <person name="Mueller R.-W."/>
            <person name="Bruemmer F."/>
            <person name="Labrenz M."/>
            <person name="Spormann A.M."/>
            <person name="Op den Camp H."/>
            <person name="Overmann J."/>
            <person name="Amann R."/>
            <person name="Jetten M.S.M."/>
            <person name="Mascher T."/>
            <person name="Medema M.H."/>
            <person name="Devos D.P."/>
            <person name="Kaster A.-K."/>
            <person name="Ovreas L."/>
            <person name="Rohde M."/>
            <person name="Galperin M.Y."/>
            <person name="Jogler C."/>
        </authorList>
    </citation>
    <scope>NUCLEOTIDE SEQUENCE [LARGE SCALE GENOMIC DNA]</scope>
    <source>
        <strain evidence="1 2">Enr13</strain>
    </source>
</reference>